<dbReference type="InterPro" id="IPR005475">
    <property type="entry name" value="Transketolase-like_Pyr-bd"/>
</dbReference>
<dbReference type="RefSeq" id="WP_144301270.1">
    <property type="nucleotide sequence ID" value="NZ_QMIE01000001.1"/>
</dbReference>
<feature type="domain" description="Transketolase-like pyrimidine-binding" evidence="12">
    <location>
        <begin position="315"/>
        <end position="478"/>
    </location>
</feature>
<sequence>MADIPTLRKLTTLMRYHILAATTKAGSGHPTSSLSGVELVTALMFARGRSGAPFFRFRLKEPSFPNNDRLIFSKGHASPLFYAAWAAAGGLDWKDMLTYRKFDSPLEGHPTRRFPYTEAATGSLGQGLSIGVGMAMNGKYLDTLPYRTFVLLGDSEMAEGSQWEAIQLAAHYELHNLVGILDVNRLGQRGETMYGHDIGAYAERVESFGWQVAMVEDGQDIEEVIDIYEKILAISDRPLMIVARTRKGAGVSAVEDKDGWHGKPLPQDGFEKAVQEMGGEPEPFTLELAEPEDVPLPERKRTQPQPFSYSQGEKVATRQAYGNALKRLGPALPDIVALDAEVSNSTKAEAMKESAPERFFEMYIAEQNMVGTALGMFLRGRTVCVSSFAAFLERACDQIRMARYSDATMLIAGSHAGVSIGEDGPSQMGLEDIAFFRTIVDSAVLYPADAVAAERLVEAALEHEGISYLRTTRAKTPVIYANDEPFPLGGSKVLRRSAADEATIVAAGITLHEALAAADALAERGVPVRVVDLYSVKPVDADTLLAAARETGRIITVEDHAPAGGIGEAVMSAIAADPCPVHVLAVDKKPRSGTPAELLAFEGIDKDAIVEHVLRVVG</sequence>
<dbReference type="Pfam" id="PF02780">
    <property type="entry name" value="Transketolase_C"/>
    <property type="match status" value="1"/>
</dbReference>
<evidence type="ECO:0000256" key="8">
    <source>
        <dbReference type="ARBA" id="ARBA00022723"/>
    </source>
</evidence>
<organism evidence="13 14">
    <name type="scientific">Oceanidesulfovibrio indonesiensis</name>
    <dbReference type="NCBI Taxonomy" id="54767"/>
    <lineage>
        <taxon>Bacteria</taxon>
        <taxon>Pseudomonadati</taxon>
        <taxon>Thermodesulfobacteriota</taxon>
        <taxon>Desulfovibrionia</taxon>
        <taxon>Desulfovibrionales</taxon>
        <taxon>Desulfovibrionaceae</taxon>
        <taxon>Oceanidesulfovibrio</taxon>
    </lineage>
</organism>
<dbReference type="Pfam" id="PF02779">
    <property type="entry name" value="Transket_pyr"/>
    <property type="match status" value="1"/>
</dbReference>
<comment type="cofactor">
    <cofactor evidence="3">
        <name>Mg(2+)</name>
        <dbReference type="ChEBI" id="CHEBI:18420"/>
    </cofactor>
</comment>
<accession>A0A7M3MJR6</accession>
<keyword evidence="11" id="KW-0786">Thiamine pyrophosphate</keyword>
<dbReference type="Gene3D" id="3.40.50.920">
    <property type="match status" value="1"/>
</dbReference>
<comment type="cofactor">
    <cofactor evidence="4">
        <name>thiamine diphosphate</name>
        <dbReference type="ChEBI" id="CHEBI:58937"/>
    </cofactor>
</comment>
<keyword evidence="7 13" id="KW-0808">Transferase</keyword>
<reference evidence="13 14" key="1">
    <citation type="submission" date="2018-06" db="EMBL/GenBank/DDBJ databases">
        <title>Complete genome of Desulfovibrio indonesiensis P37SLT.</title>
        <authorList>
            <person name="Crispim J.S."/>
            <person name="Vidigal P.M.P."/>
            <person name="Silva L.C.F."/>
            <person name="Laguardia C.N."/>
            <person name="Araujo L.C."/>
            <person name="Dias R.S."/>
            <person name="Sousa M.P."/>
            <person name="Paula S.O."/>
            <person name="Silva C."/>
        </authorList>
    </citation>
    <scope>NUCLEOTIDE SEQUENCE [LARGE SCALE GENOMIC DNA]</scope>
    <source>
        <strain evidence="13 14">P37SLT</strain>
    </source>
</reference>
<evidence type="ECO:0000256" key="4">
    <source>
        <dbReference type="ARBA" id="ARBA00001964"/>
    </source>
</evidence>
<dbReference type="PANTHER" id="PTHR43195:SF1">
    <property type="entry name" value="FI06132P-RELATED"/>
    <property type="match status" value="1"/>
</dbReference>
<evidence type="ECO:0000313" key="13">
    <source>
        <dbReference type="EMBL" id="TVM19808.1"/>
    </source>
</evidence>
<proteinExistence type="inferred from homology"/>
<evidence type="ECO:0000256" key="11">
    <source>
        <dbReference type="ARBA" id="ARBA00023052"/>
    </source>
</evidence>
<evidence type="ECO:0000256" key="9">
    <source>
        <dbReference type="ARBA" id="ARBA00022837"/>
    </source>
</evidence>
<comment type="caution">
    <text evidence="13">The sequence shown here is derived from an EMBL/GenBank/DDBJ whole genome shotgun (WGS) entry which is preliminary data.</text>
</comment>
<evidence type="ECO:0000256" key="1">
    <source>
        <dbReference type="ARBA" id="ARBA00001913"/>
    </source>
</evidence>
<evidence type="ECO:0000256" key="6">
    <source>
        <dbReference type="ARBA" id="ARBA00011738"/>
    </source>
</evidence>
<dbReference type="FunFam" id="3.40.50.970:FF:000129">
    <property type="entry name" value="Transketolase"/>
    <property type="match status" value="1"/>
</dbReference>
<dbReference type="InterPro" id="IPR005474">
    <property type="entry name" value="Transketolase_N"/>
</dbReference>
<comment type="cofactor">
    <cofactor evidence="2">
        <name>Mn(2+)</name>
        <dbReference type="ChEBI" id="CHEBI:29035"/>
    </cofactor>
</comment>
<keyword evidence="14" id="KW-1185">Reference proteome</keyword>
<dbReference type="GO" id="GO:0046872">
    <property type="term" value="F:metal ion binding"/>
    <property type="evidence" value="ECO:0007669"/>
    <property type="project" value="UniProtKB-KW"/>
</dbReference>
<dbReference type="SUPFAM" id="SSF52518">
    <property type="entry name" value="Thiamin diphosphate-binding fold (THDP-binding)"/>
    <property type="match status" value="2"/>
</dbReference>
<evidence type="ECO:0000256" key="5">
    <source>
        <dbReference type="ARBA" id="ARBA00007131"/>
    </source>
</evidence>
<comment type="similarity">
    <text evidence="5">Belongs to the transketolase family.</text>
</comment>
<dbReference type="GO" id="GO:0030976">
    <property type="term" value="F:thiamine pyrophosphate binding"/>
    <property type="evidence" value="ECO:0007669"/>
    <property type="project" value="TreeGrafter"/>
</dbReference>
<dbReference type="InterPro" id="IPR009014">
    <property type="entry name" value="Transketo_C/PFOR_II"/>
</dbReference>
<dbReference type="Gene3D" id="3.40.50.970">
    <property type="match status" value="2"/>
</dbReference>
<dbReference type="InterPro" id="IPR033248">
    <property type="entry name" value="Transketolase_C"/>
</dbReference>
<dbReference type="Proteomes" id="UP000448292">
    <property type="component" value="Unassembled WGS sequence"/>
</dbReference>
<dbReference type="InterPro" id="IPR020826">
    <property type="entry name" value="Transketolase_BS"/>
</dbReference>
<dbReference type="PROSITE" id="PS00802">
    <property type="entry name" value="TRANSKETOLASE_2"/>
    <property type="match status" value="1"/>
</dbReference>
<evidence type="ECO:0000256" key="2">
    <source>
        <dbReference type="ARBA" id="ARBA00001936"/>
    </source>
</evidence>
<name>A0A7M3MJR6_9BACT</name>
<evidence type="ECO:0000313" key="14">
    <source>
        <dbReference type="Proteomes" id="UP000448292"/>
    </source>
</evidence>
<evidence type="ECO:0000256" key="10">
    <source>
        <dbReference type="ARBA" id="ARBA00022842"/>
    </source>
</evidence>
<dbReference type="NCBIfam" id="NF004559">
    <property type="entry name" value="PRK05899.2-5"/>
    <property type="match status" value="1"/>
</dbReference>
<protein>
    <submittedName>
        <fullName evidence="13">Transketolase</fullName>
        <ecNumber evidence="13">2.2.1.1</ecNumber>
    </submittedName>
</protein>
<keyword evidence="10" id="KW-0460">Magnesium</keyword>
<dbReference type="EC" id="2.2.1.1" evidence="13"/>
<dbReference type="InterPro" id="IPR029061">
    <property type="entry name" value="THDP-binding"/>
</dbReference>
<dbReference type="CDD" id="cd07033">
    <property type="entry name" value="TPP_PYR_DXS_TK_like"/>
    <property type="match status" value="1"/>
</dbReference>
<dbReference type="AlphaFoldDB" id="A0A7M3MJR6"/>
<keyword evidence="9" id="KW-0106">Calcium</keyword>
<gene>
    <name evidence="13" type="ORF">DPQ33_00795</name>
</gene>
<dbReference type="OrthoDB" id="8732661at2"/>
<comment type="subunit">
    <text evidence="6">Homodimer.</text>
</comment>
<dbReference type="CDD" id="cd02012">
    <property type="entry name" value="TPP_TK"/>
    <property type="match status" value="1"/>
</dbReference>
<dbReference type="GO" id="GO:0004802">
    <property type="term" value="F:transketolase activity"/>
    <property type="evidence" value="ECO:0007669"/>
    <property type="project" value="UniProtKB-EC"/>
</dbReference>
<dbReference type="InterPro" id="IPR051424">
    <property type="entry name" value="Transketolase-like"/>
</dbReference>
<dbReference type="EMBL" id="QMIE01000001">
    <property type="protein sequence ID" value="TVM19808.1"/>
    <property type="molecule type" value="Genomic_DNA"/>
</dbReference>
<dbReference type="PANTHER" id="PTHR43195">
    <property type="entry name" value="TRANSKETOLASE"/>
    <property type="match status" value="1"/>
</dbReference>
<keyword evidence="8" id="KW-0479">Metal-binding</keyword>
<evidence type="ECO:0000256" key="3">
    <source>
        <dbReference type="ARBA" id="ARBA00001946"/>
    </source>
</evidence>
<evidence type="ECO:0000256" key="7">
    <source>
        <dbReference type="ARBA" id="ARBA00022679"/>
    </source>
</evidence>
<dbReference type="GO" id="GO:0005737">
    <property type="term" value="C:cytoplasm"/>
    <property type="evidence" value="ECO:0007669"/>
    <property type="project" value="UniProtKB-ARBA"/>
</dbReference>
<comment type="cofactor">
    <cofactor evidence="1">
        <name>Ca(2+)</name>
        <dbReference type="ChEBI" id="CHEBI:29108"/>
    </cofactor>
</comment>
<dbReference type="Pfam" id="PF00456">
    <property type="entry name" value="Transketolase_N"/>
    <property type="match status" value="1"/>
</dbReference>
<dbReference type="SUPFAM" id="SSF52922">
    <property type="entry name" value="TK C-terminal domain-like"/>
    <property type="match status" value="1"/>
</dbReference>
<dbReference type="SMART" id="SM00861">
    <property type="entry name" value="Transket_pyr"/>
    <property type="match status" value="1"/>
</dbReference>
<evidence type="ECO:0000259" key="12">
    <source>
        <dbReference type="SMART" id="SM00861"/>
    </source>
</evidence>